<feature type="domain" description="Clr5" evidence="2">
    <location>
        <begin position="26"/>
        <end position="78"/>
    </location>
</feature>
<reference evidence="3" key="1">
    <citation type="submission" date="2023-06" db="EMBL/GenBank/DDBJ databases">
        <title>Genome-scale phylogeny and comparative genomics of the fungal order Sordariales.</title>
        <authorList>
            <consortium name="Lawrence Berkeley National Laboratory"/>
            <person name="Hensen N."/>
            <person name="Bonometti L."/>
            <person name="Westerberg I."/>
            <person name="Brannstrom I.O."/>
            <person name="Guillou S."/>
            <person name="Cros-Aarteil S."/>
            <person name="Calhoun S."/>
            <person name="Haridas S."/>
            <person name="Kuo A."/>
            <person name="Mondo S."/>
            <person name="Pangilinan J."/>
            <person name="Riley R."/>
            <person name="LaButti K."/>
            <person name="Andreopoulos B."/>
            <person name="Lipzen A."/>
            <person name="Chen C."/>
            <person name="Yanf M."/>
            <person name="Daum C."/>
            <person name="Ng V."/>
            <person name="Clum A."/>
            <person name="Steindorff A."/>
            <person name="Ohm R."/>
            <person name="Martin F."/>
            <person name="Silar P."/>
            <person name="Natvig D."/>
            <person name="Lalanne C."/>
            <person name="Gautier V."/>
            <person name="Ament-velasquez S.L."/>
            <person name="Kruys A."/>
            <person name="Hutchinson M.I."/>
            <person name="Powell A.J."/>
            <person name="Barry K."/>
            <person name="Miller A.N."/>
            <person name="Grigoriev I.V."/>
            <person name="Debuchy R."/>
            <person name="Gladieux P."/>
            <person name="Thoren M.H."/>
            <person name="Johannesson H."/>
        </authorList>
    </citation>
    <scope>NUCLEOTIDE SEQUENCE</scope>
    <source>
        <strain evidence="3">SMH3187-1</strain>
    </source>
</reference>
<dbReference type="InterPro" id="IPR025676">
    <property type="entry name" value="Clr5_dom"/>
</dbReference>
<dbReference type="EMBL" id="JAUKUD010000003">
    <property type="protein sequence ID" value="KAK0750034.1"/>
    <property type="molecule type" value="Genomic_DNA"/>
</dbReference>
<dbReference type="PANTHER" id="PTHR38788">
    <property type="entry name" value="CLR5 DOMAIN-CONTAINING PROTEIN"/>
    <property type="match status" value="1"/>
</dbReference>
<dbReference type="Pfam" id="PF14420">
    <property type="entry name" value="Clr5"/>
    <property type="match status" value="1"/>
</dbReference>
<evidence type="ECO:0000256" key="1">
    <source>
        <dbReference type="SAM" id="MobiDB-lite"/>
    </source>
</evidence>
<dbReference type="AlphaFoldDB" id="A0AA40F2J5"/>
<evidence type="ECO:0000313" key="4">
    <source>
        <dbReference type="Proteomes" id="UP001172155"/>
    </source>
</evidence>
<name>A0AA40F2J5_9PEZI</name>
<protein>
    <submittedName>
        <fullName evidence="3">Clr5 domain-containing protein</fullName>
    </submittedName>
</protein>
<dbReference type="Proteomes" id="UP001172155">
    <property type="component" value="Unassembled WGS sequence"/>
</dbReference>
<sequence length="477" mass="54206">MLASSRASSSTGPGSPSSTLIIPRRAEDWEPWKSVIRDLYITQNVILKDVMAIMEEKHNLRATPKMYKNQLARWRFFKYAIKPRPRGKAEREAAAAEAAAAGDDMSLVTSSSRSPSQSTDGLISPLFHESRQTRSVQIGLTAVRDFLNRLIRVDPTAKQDMVVVGYQDPCFRFFTASMELFGQGENNEGGLFLRRAFIQIESLVSNMTVKGFSDVCFTIPHLLIECDRLDILAVYLRYLSELALRANNQPVREVAASLTDLLDDADAMIRFVMTLTKANSDTIAAHTDAKSLERTRKWAYNQYVACQRTSMRGTTAGEGRHNHRMLRVESQSVYWAQHVVMASPESDALAELWMRRAFPDDFAPRTEALLAMVRDLGAKGLLPPPYDRMMECLYIGWLSDYYETVEDWPKVFEWVRRGLDVSAGEQYQVWSIHIEGLMRKHGSSAEADELRSRRLSHEFLEEVRQQVENMTLSLDGK</sequence>
<evidence type="ECO:0000313" key="3">
    <source>
        <dbReference type="EMBL" id="KAK0750034.1"/>
    </source>
</evidence>
<dbReference type="PANTHER" id="PTHR38788:SF3">
    <property type="entry name" value="CLR5 DOMAIN-CONTAINING PROTEIN"/>
    <property type="match status" value="1"/>
</dbReference>
<accession>A0AA40F2J5</accession>
<keyword evidence="4" id="KW-1185">Reference proteome</keyword>
<feature type="region of interest" description="Disordered" evidence="1">
    <location>
        <begin position="1"/>
        <end position="22"/>
    </location>
</feature>
<feature type="compositionally biased region" description="Low complexity" evidence="1">
    <location>
        <begin position="1"/>
        <end position="19"/>
    </location>
</feature>
<evidence type="ECO:0000259" key="2">
    <source>
        <dbReference type="Pfam" id="PF14420"/>
    </source>
</evidence>
<proteinExistence type="predicted"/>
<gene>
    <name evidence="3" type="ORF">B0T18DRAFT_321114</name>
</gene>
<organism evidence="3 4">
    <name type="scientific">Schizothecium vesticola</name>
    <dbReference type="NCBI Taxonomy" id="314040"/>
    <lineage>
        <taxon>Eukaryota</taxon>
        <taxon>Fungi</taxon>
        <taxon>Dikarya</taxon>
        <taxon>Ascomycota</taxon>
        <taxon>Pezizomycotina</taxon>
        <taxon>Sordariomycetes</taxon>
        <taxon>Sordariomycetidae</taxon>
        <taxon>Sordariales</taxon>
        <taxon>Schizotheciaceae</taxon>
        <taxon>Schizothecium</taxon>
    </lineage>
</organism>
<comment type="caution">
    <text evidence="3">The sequence shown here is derived from an EMBL/GenBank/DDBJ whole genome shotgun (WGS) entry which is preliminary data.</text>
</comment>